<feature type="non-terminal residue" evidence="2">
    <location>
        <position position="118"/>
    </location>
</feature>
<dbReference type="SMART" id="SM00028">
    <property type="entry name" value="TPR"/>
    <property type="match status" value="2"/>
</dbReference>
<dbReference type="AlphaFoldDB" id="A0A0T6BDG4"/>
<keyword evidence="1" id="KW-0732">Signal</keyword>
<keyword evidence="3" id="KW-1185">Reference proteome</keyword>
<dbReference type="Gene3D" id="1.25.40.10">
    <property type="entry name" value="Tetratricopeptide repeat domain"/>
    <property type="match status" value="1"/>
</dbReference>
<feature type="non-terminal residue" evidence="2">
    <location>
        <position position="1"/>
    </location>
</feature>
<gene>
    <name evidence="2" type="ORF">AMK59_395</name>
</gene>
<dbReference type="SUPFAM" id="SSF48452">
    <property type="entry name" value="TPR-like"/>
    <property type="match status" value="1"/>
</dbReference>
<dbReference type="OrthoDB" id="1658288at2759"/>
<protein>
    <submittedName>
        <fullName evidence="2">Tetratricopeptide repeat-containing protein</fullName>
    </submittedName>
</protein>
<dbReference type="InterPro" id="IPR011990">
    <property type="entry name" value="TPR-like_helical_dom_sf"/>
</dbReference>
<organism evidence="2 3">
    <name type="scientific">Oryctes borbonicus</name>
    <dbReference type="NCBI Taxonomy" id="1629725"/>
    <lineage>
        <taxon>Eukaryota</taxon>
        <taxon>Metazoa</taxon>
        <taxon>Ecdysozoa</taxon>
        <taxon>Arthropoda</taxon>
        <taxon>Hexapoda</taxon>
        <taxon>Insecta</taxon>
        <taxon>Pterygota</taxon>
        <taxon>Neoptera</taxon>
        <taxon>Endopterygota</taxon>
        <taxon>Coleoptera</taxon>
        <taxon>Polyphaga</taxon>
        <taxon>Scarabaeiformia</taxon>
        <taxon>Scarabaeidae</taxon>
        <taxon>Dynastinae</taxon>
        <taxon>Oryctes</taxon>
    </lineage>
</organism>
<comment type="caution">
    <text evidence="2">The sequence shown here is derived from an EMBL/GenBank/DDBJ whole genome shotgun (WGS) entry which is preliminary data.</text>
</comment>
<accession>A0A0T6BDG4</accession>
<dbReference type="Proteomes" id="UP000051574">
    <property type="component" value="Unassembled WGS sequence"/>
</dbReference>
<dbReference type="InterPro" id="IPR019734">
    <property type="entry name" value="TPR_rpt"/>
</dbReference>
<dbReference type="PANTHER" id="PTHR44809:SF1">
    <property type="entry name" value="PROTEIN O-MANNOSYL-TRANSFERASE TMTC1"/>
    <property type="match status" value="1"/>
</dbReference>
<feature type="signal peptide" evidence="1">
    <location>
        <begin position="1"/>
        <end position="20"/>
    </location>
</feature>
<feature type="chain" id="PRO_5006668588" evidence="1">
    <location>
        <begin position="21"/>
        <end position="118"/>
    </location>
</feature>
<sequence>KHRQTVLCFIFLVLTTSCLRTVIRNKDWRSREYLLRAGLMTLPHNAKMHYNFANFLRDSGRPELAKSHYRNALKLWPTYASAHNNLGTLITNKEEAEKHFLLAIRYFAEHVNAHYNLG</sequence>
<proteinExistence type="predicted"/>
<name>A0A0T6BDG4_9SCAR</name>
<evidence type="ECO:0000313" key="2">
    <source>
        <dbReference type="EMBL" id="KRT85332.1"/>
    </source>
</evidence>
<dbReference type="PANTHER" id="PTHR44809">
    <property type="match status" value="1"/>
</dbReference>
<dbReference type="InterPro" id="IPR052943">
    <property type="entry name" value="TMTC_O-mannosyl-trnsfr"/>
</dbReference>
<evidence type="ECO:0000313" key="3">
    <source>
        <dbReference type="Proteomes" id="UP000051574"/>
    </source>
</evidence>
<evidence type="ECO:0000256" key="1">
    <source>
        <dbReference type="SAM" id="SignalP"/>
    </source>
</evidence>
<reference evidence="2 3" key="1">
    <citation type="submission" date="2015-09" db="EMBL/GenBank/DDBJ databases">
        <title>Draft genome of the scarab beetle Oryctes borbonicus.</title>
        <authorList>
            <person name="Meyer J.M."/>
            <person name="Markov G.V."/>
            <person name="Baskaran P."/>
            <person name="Herrmann M."/>
            <person name="Sommer R.J."/>
            <person name="Roedelsperger C."/>
        </authorList>
    </citation>
    <scope>NUCLEOTIDE SEQUENCE [LARGE SCALE GENOMIC DNA]</scope>
    <source>
        <strain evidence="2">OB123</strain>
        <tissue evidence="2">Whole animal</tissue>
    </source>
</reference>
<dbReference type="EMBL" id="LJIG01001608">
    <property type="protein sequence ID" value="KRT85332.1"/>
    <property type="molecule type" value="Genomic_DNA"/>
</dbReference>